<evidence type="ECO:0000256" key="1">
    <source>
        <dbReference type="ARBA" id="ARBA00004651"/>
    </source>
</evidence>
<keyword evidence="4 9" id="KW-0812">Transmembrane</keyword>
<dbReference type="InterPro" id="IPR001851">
    <property type="entry name" value="ABC_transp_permease"/>
</dbReference>
<evidence type="ECO:0000256" key="4">
    <source>
        <dbReference type="ARBA" id="ARBA00022692"/>
    </source>
</evidence>
<evidence type="ECO:0000256" key="5">
    <source>
        <dbReference type="ARBA" id="ARBA00022970"/>
    </source>
</evidence>
<feature type="transmembrane region" description="Helical" evidence="9">
    <location>
        <begin position="145"/>
        <end position="166"/>
    </location>
</feature>
<keyword evidence="3" id="KW-1003">Cell membrane</keyword>
<keyword evidence="5" id="KW-0029">Amino-acid transport</keyword>
<gene>
    <name evidence="10" type="ORF">L4923_22630</name>
</gene>
<feature type="transmembrane region" description="Helical" evidence="9">
    <location>
        <begin position="287"/>
        <end position="305"/>
    </location>
</feature>
<evidence type="ECO:0000256" key="2">
    <source>
        <dbReference type="ARBA" id="ARBA00022448"/>
    </source>
</evidence>
<evidence type="ECO:0000313" key="10">
    <source>
        <dbReference type="EMBL" id="MCG7507840.1"/>
    </source>
</evidence>
<keyword evidence="6 9" id="KW-1133">Transmembrane helix</keyword>
<dbReference type="InterPro" id="IPR052157">
    <property type="entry name" value="BCAA_transport_permease"/>
</dbReference>
<evidence type="ECO:0000256" key="8">
    <source>
        <dbReference type="ARBA" id="ARBA00037998"/>
    </source>
</evidence>
<evidence type="ECO:0000256" key="9">
    <source>
        <dbReference type="SAM" id="Phobius"/>
    </source>
</evidence>
<organism evidence="10 11">
    <name type="scientific">Mesorhizobium retamae</name>
    <dbReference type="NCBI Taxonomy" id="2912854"/>
    <lineage>
        <taxon>Bacteria</taxon>
        <taxon>Pseudomonadati</taxon>
        <taxon>Pseudomonadota</taxon>
        <taxon>Alphaproteobacteria</taxon>
        <taxon>Hyphomicrobiales</taxon>
        <taxon>Phyllobacteriaceae</taxon>
        <taxon>Mesorhizobium</taxon>
    </lineage>
</organism>
<comment type="similarity">
    <text evidence="8">Belongs to the binding-protein-dependent transport system permease family. LivHM subfamily.</text>
</comment>
<dbReference type="PANTHER" id="PTHR11795:SF442">
    <property type="entry name" value="ABC TRANSPORTER ATP-BINDING PROTEIN"/>
    <property type="match status" value="1"/>
</dbReference>
<keyword evidence="7 9" id="KW-0472">Membrane</keyword>
<comment type="caution">
    <text evidence="10">The sequence shown here is derived from an EMBL/GenBank/DDBJ whole genome shotgun (WGS) entry which is preliminary data.</text>
</comment>
<dbReference type="RefSeq" id="WP_239369361.1">
    <property type="nucleotide sequence ID" value="NZ_JAKREW010000030.1"/>
</dbReference>
<protein>
    <submittedName>
        <fullName evidence="10">Branched-chain amino acid ABC transporter permease</fullName>
    </submittedName>
</protein>
<dbReference type="EMBL" id="JAKREW010000030">
    <property type="protein sequence ID" value="MCG7507840.1"/>
    <property type="molecule type" value="Genomic_DNA"/>
</dbReference>
<feature type="transmembrane region" description="Helical" evidence="9">
    <location>
        <begin position="42"/>
        <end position="59"/>
    </location>
</feature>
<name>A0ABS9QKH9_9HYPH</name>
<accession>A0ABS9QKH9</accession>
<feature type="transmembrane region" description="Helical" evidence="9">
    <location>
        <begin position="16"/>
        <end position="35"/>
    </location>
</feature>
<feature type="transmembrane region" description="Helical" evidence="9">
    <location>
        <begin position="229"/>
        <end position="256"/>
    </location>
</feature>
<feature type="transmembrane region" description="Helical" evidence="9">
    <location>
        <begin position="187"/>
        <end position="209"/>
    </location>
</feature>
<comment type="subcellular location">
    <subcellularLocation>
        <location evidence="1">Cell membrane</location>
        <topology evidence="1">Multi-pass membrane protein</topology>
    </subcellularLocation>
</comment>
<feature type="transmembrane region" description="Helical" evidence="9">
    <location>
        <begin position="100"/>
        <end position="118"/>
    </location>
</feature>
<dbReference type="CDD" id="cd06582">
    <property type="entry name" value="TM_PBP1_LivH_like"/>
    <property type="match status" value="1"/>
</dbReference>
<keyword evidence="2" id="KW-0813">Transport</keyword>
<proteinExistence type="inferred from homology"/>
<sequence length="310" mass="32665">MSQAAFLLFLEQCLNGLQFGIMLFLITAGLTLVVGIMNFVNLAQGSLFMLGAFVAAWFASITGNYYLAVAVAVAATAIIGAVVEVLALSRFYRRPHLDQVLATFGFILIFNEVARILWGSQGLTVVLPPELNLSIELLPGLTYPLFRFVFIVFGLAVAAFLYVLIARTRVGMLIRAGASDREMVRGLGVNIDLLFTFVFGLGAALAGLAGSLSAPIMSASVGMGEPVLILGFVVIVIGGIGSIRGAFWAALLVGFIDTLGRSYATSLISLVFGSTAASSVGPSLSGMMIYILMATVLAVCPEGLFRARAS</sequence>
<dbReference type="Pfam" id="PF02653">
    <property type="entry name" value="BPD_transp_2"/>
    <property type="match status" value="1"/>
</dbReference>
<evidence type="ECO:0000256" key="6">
    <source>
        <dbReference type="ARBA" id="ARBA00022989"/>
    </source>
</evidence>
<feature type="transmembrane region" description="Helical" evidence="9">
    <location>
        <begin position="65"/>
        <end position="88"/>
    </location>
</feature>
<evidence type="ECO:0000313" key="11">
    <source>
        <dbReference type="Proteomes" id="UP001201701"/>
    </source>
</evidence>
<reference evidence="10 11" key="1">
    <citation type="submission" date="2022-02" db="EMBL/GenBank/DDBJ databases">
        <title>Draft genome sequence of Mezorhizobium retamae strain IRAMC:0171 isolated from Retama raetam nodules.</title>
        <authorList>
            <person name="Bengaied R."/>
            <person name="Sbissi I."/>
            <person name="Huber K."/>
            <person name="Ghodbane F."/>
            <person name="Nouioui I."/>
            <person name="Tarhouni M."/>
            <person name="Gtari M."/>
        </authorList>
    </citation>
    <scope>NUCLEOTIDE SEQUENCE [LARGE SCALE GENOMIC DNA]</scope>
    <source>
        <strain evidence="10 11">IRAMC:0171</strain>
    </source>
</reference>
<keyword evidence="11" id="KW-1185">Reference proteome</keyword>
<evidence type="ECO:0000256" key="7">
    <source>
        <dbReference type="ARBA" id="ARBA00023136"/>
    </source>
</evidence>
<dbReference type="PANTHER" id="PTHR11795">
    <property type="entry name" value="BRANCHED-CHAIN AMINO ACID TRANSPORT SYSTEM PERMEASE PROTEIN LIVH"/>
    <property type="match status" value="1"/>
</dbReference>
<dbReference type="Proteomes" id="UP001201701">
    <property type="component" value="Unassembled WGS sequence"/>
</dbReference>
<evidence type="ECO:0000256" key="3">
    <source>
        <dbReference type="ARBA" id="ARBA00022475"/>
    </source>
</evidence>